<gene>
    <name evidence="1" type="ORF">DSOL_3515</name>
</gene>
<evidence type="ECO:0000313" key="1">
    <source>
        <dbReference type="EMBL" id="OLN29496.1"/>
    </source>
</evidence>
<dbReference type="AlphaFoldDB" id="A0A1Q8QQ92"/>
<accession>A0A1Q8QQ92</accession>
<dbReference type="EMBL" id="MLBF01000032">
    <property type="protein sequence ID" value="OLN29496.1"/>
    <property type="molecule type" value="Genomic_DNA"/>
</dbReference>
<dbReference type="Proteomes" id="UP000186102">
    <property type="component" value="Unassembled WGS sequence"/>
</dbReference>
<keyword evidence="2" id="KW-1185">Reference proteome</keyword>
<evidence type="ECO:0000313" key="2">
    <source>
        <dbReference type="Proteomes" id="UP000186102"/>
    </source>
</evidence>
<dbReference type="STRING" id="1888891.DSOL_3515"/>
<comment type="caution">
    <text evidence="1">The sequence shown here is derived from an EMBL/GenBank/DDBJ whole genome shotgun (WGS) entry which is preliminary data.</text>
</comment>
<reference evidence="1 2" key="1">
    <citation type="submission" date="2016-09" db="EMBL/GenBank/DDBJ databases">
        <title>Complete genome of Desulfosporosinus sp. OL.</title>
        <authorList>
            <person name="Mardanov A."/>
            <person name="Beletsky A."/>
            <person name="Panova A."/>
            <person name="Karnachuk O."/>
            <person name="Ravin N."/>
        </authorList>
    </citation>
    <scope>NUCLEOTIDE SEQUENCE [LARGE SCALE GENOMIC DNA]</scope>
    <source>
        <strain evidence="1 2">OL</strain>
    </source>
</reference>
<proteinExistence type="predicted"/>
<protein>
    <submittedName>
        <fullName evidence="1">Uncharacterized protein</fullName>
    </submittedName>
</protein>
<sequence>MKPNGSQLRFLQLKLERERLFRNLRTSPNQVKLLVQLMDIDDEMDEMVCCIGYRGLY</sequence>
<name>A0A1Q8QQ92_9FIRM</name>
<organism evidence="1 2">
    <name type="scientific">Desulfosporosinus metallidurans</name>
    <dbReference type="NCBI Taxonomy" id="1888891"/>
    <lineage>
        <taxon>Bacteria</taxon>
        <taxon>Bacillati</taxon>
        <taxon>Bacillota</taxon>
        <taxon>Clostridia</taxon>
        <taxon>Eubacteriales</taxon>
        <taxon>Desulfitobacteriaceae</taxon>
        <taxon>Desulfosporosinus</taxon>
    </lineage>
</organism>